<reference evidence="2 3" key="1">
    <citation type="journal article" date="2015" name="Genome Biol. Evol.">
        <title>Found and Lost: The Fates of Horizontally Acquired Genes in Arthropod-Symbiotic Spiroplasma.</title>
        <authorList>
            <person name="Lo W.S."/>
            <person name="Gasparich G.E."/>
            <person name="Kuo C.H."/>
        </authorList>
    </citation>
    <scope>NUCLEOTIDE SEQUENCE [LARGE SCALE GENOMIC DNA]</scope>
    <source>
        <strain evidence="3">TDA-040725-5</strain>
    </source>
</reference>
<accession>A0A0H3XL93</accession>
<dbReference type="RefSeq" id="WP_047791485.1">
    <property type="nucleotide sequence ID" value="NZ_CP011856.1"/>
</dbReference>
<evidence type="ECO:0000313" key="2">
    <source>
        <dbReference type="EMBL" id="AKM54259.1"/>
    </source>
</evidence>
<dbReference type="EMBL" id="CP011856">
    <property type="protein sequence ID" value="AKM54259.1"/>
    <property type="molecule type" value="Genomic_DNA"/>
</dbReference>
<reference evidence="3" key="2">
    <citation type="submission" date="2015-06" db="EMBL/GenBank/DDBJ databases">
        <title>Complete genome sequence of Spiroplasma eriocheiris TDA-040725-5 (DSM 21848).</title>
        <authorList>
            <person name="Lo W.-S."/>
            <person name="Kuo C.-H."/>
        </authorList>
    </citation>
    <scope>NUCLEOTIDE SEQUENCE [LARGE SCALE GENOMIC DNA]</scope>
    <source>
        <strain evidence="3">TDA-040725-5</strain>
    </source>
</reference>
<keyword evidence="3" id="KW-1185">Reference proteome</keyword>
<evidence type="ECO:0000256" key="1">
    <source>
        <dbReference type="SAM" id="Coils"/>
    </source>
</evidence>
<sequence>MAVKRSMTTASLDVSDLIEQIIQDGKELKTKEEVKAIKEQQDREEWIKKNNEACIAQQKKWEEKIAIAKAKSEKEALKEKEASKVDETKIQLLEQKRKEEIAKNNALVEERAKKRAREYNISRVKSAMRDRKLVLSKEAWAKESQRWYKLLEQVSK</sequence>
<dbReference type="Proteomes" id="UP000035661">
    <property type="component" value="Chromosome"/>
</dbReference>
<feature type="coiled-coil region" evidence="1">
    <location>
        <begin position="67"/>
        <end position="110"/>
    </location>
</feature>
<organism evidence="2 3">
    <name type="scientific">Spiroplasma eriocheiris</name>
    <dbReference type="NCBI Taxonomy" id="315358"/>
    <lineage>
        <taxon>Bacteria</taxon>
        <taxon>Bacillati</taxon>
        <taxon>Mycoplasmatota</taxon>
        <taxon>Mollicutes</taxon>
        <taxon>Entomoplasmatales</taxon>
        <taxon>Spiroplasmataceae</taxon>
        <taxon>Spiroplasma</taxon>
    </lineage>
</organism>
<dbReference type="PATRIC" id="fig|743698.3.peg.696"/>
<dbReference type="AlphaFoldDB" id="A0A0H3XL93"/>
<evidence type="ECO:0000313" key="3">
    <source>
        <dbReference type="Proteomes" id="UP000035661"/>
    </source>
</evidence>
<name>A0A0H3XL93_9MOLU</name>
<proteinExistence type="predicted"/>
<keyword evidence="1" id="KW-0175">Coiled coil</keyword>
<gene>
    <name evidence="2" type="ORF">SERIO_v1c06940</name>
</gene>
<protein>
    <submittedName>
        <fullName evidence="2">Uncharacterized protein</fullName>
    </submittedName>
</protein>
<dbReference type="KEGG" id="seri:SERIO_v1c06940"/>